<keyword evidence="2" id="KW-0813">Transport</keyword>
<feature type="transmembrane region" description="Helical" evidence="9">
    <location>
        <begin position="201"/>
        <end position="220"/>
    </location>
</feature>
<feature type="transmembrane region" description="Helical" evidence="9">
    <location>
        <begin position="126"/>
        <end position="152"/>
    </location>
</feature>
<dbReference type="Gene3D" id="1.20.1530.20">
    <property type="match status" value="1"/>
</dbReference>
<gene>
    <name evidence="11" type="ORF">HON47_00285</name>
</gene>
<feature type="transmembrane region" description="Helical" evidence="9">
    <location>
        <begin position="255"/>
        <end position="272"/>
    </location>
</feature>
<feature type="transmembrane region" description="Helical" evidence="9">
    <location>
        <begin position="317"/>
        <end position="336"/>
    </location>
</feature>
<dbReference type="GO" id="GO:0005886">
    <property type="term" value="C:plasma membrane"/>
    <property type="evidence" value="ECO:0007669"/>
    <property type="project" value="UniProtKB-SubCell"/>
</dbReference>
<evidence type="ECO:0000259" key="10">
    <source>
        <dbReference type="Pfam" id="PF00999"/>
    </source>
</evidence>
<sequence length="449" mass="48046">MVDVAVAFLTVALIIIVGYFGMLFFKKTKISELIILMIIGLIIGPISSALGIGIIGPNELSIFNSFLPFFAAFALIMILFEGGMQLNFFKALKALTNALGFTVGVFVLGMLFTVGAIWFLSLSGLIVFDLLLSLFIGAIIGGTSSAVIIPIVHSTSAREETKTLLSLESALTDALCIVVAVAIGHIFAFGSANIPTVASGIIANFTIAAVIGFVAGLVWLKALSYFDGKAYSYLMTLAALLLVYSLVQIVGGNGAIAILVFGIVLGNSIDITKMLQLEERTIDVSIKTFHSELSFLVKTFFFVYLGILFRLEFATPPIILISIVLVILIWASRFIIANALGKLKPIFRSDSKLISMMSARGLAAAVLVSLPVSMGLDKLPNTLFTPELIGTITAIAFLVILLSNISTTIGVFMSETAMTKMKNKLATEGMAIDIADLSKSKKGKKQRKK</sequence>
<evidence type="ECO:0000313" key="12">
    <source>
        <dbReference type="Proteomes" id="UP000722459"/>
    </source>
</evidence>
<feature type="transmembrane region" description="Helical" evidence="9">
    <location>
        <begin position="94"/>
        <end position="120"/>
    </location>
</feature>
<keyword evidence="3" id="KW-0050">Antiport</keyword>
<dbReference type="Pfam" id="PF00999">
    <property type="entry name" value="Na_H_Exchanger"/>
    <property type="match status" value="1"/>
</dbReference>
<organism evidence="11 12">
    <name type="scientific">Candidatus Iainarchaeum sp</name>
    <dbReference type="NCBI Taxonomy" id="3101447"/>
    <lineage>
        <taxon>Archaea</taxon>
        <taxon>Candidatus Iainarchaeota</taxon>
        <taxon>Candidatus Iainarchaeia</taxon>
        <taxon>Candidatus Iainarchaeales</taxon>
        <taxon>Candidatus Iainarchaeaceae</taxon>
        <taxon>Candidatus Iainarchaeum</taxon>
    </lineage>
</organism>
<evidence type="ECO:0000256" key="1">
    <source>
        <dbReference type="ARBA" id="ARBA00004651"/>
    </source>
</evidence>
<keyword evidence="6 9" id="KW-1133">Transmembrane helix</keyword>
<proteinExistence type="predicted"/>
<keyword evidence="7" id="KW-0406">Ion transport</keyword>
<dbReference type="InterPro" id="IPR006153">
    <property type="entry name" value="Cation/H_exchanger_TM"/>
</dbReference>
<feature type="domain" description="Cation/H+ exchanger transmembrane" evidence="10">
    <location>
        <begin position="14"/>
        <end position="406"/>
    </location>
</feature>
<evidence type="ECO:0000256" key="3">
    <source>
        <dbReference type="ARBA" id="ARBA00022449"/>
    </source>
</evidence>
<comment type="caution">
    <text evidence="11">The sequence shown here is derived from an EMBL/GenBank/DDBJ whole genome shotgun (WGS) entry which is preliminary data.</text>
</comment>
<feature type="transmembrane region" description="Helical" evidence="9">
    <location>
        <begin position="34"/>
        <end position="56"/>
    </location>
</feature>
<evidence type="ECO:0000256" key="6">
    <source>
        <dbReference type="ARBA" id="ARBA00022989"/>
    </source>
</evidence>
<reference evidence="11" key="1">
    <citation type="journal article" date="2021" name="ISME J.">
        <title>Mercury methylation by metabolically versatile and cosmopolitan marine bacteria.</title>
        <authorList>
            <person name="Lin H."/>
            <person name="Ascher D.B."/>
            <person name="Myung Y."/>
            <person name="Lamborg C.H."/>
            <person name="Hallam S.J."/>
            <person name="Gionfriddo C.M."/>
            <person name="Holt K.E."/>
            <person name="Moreau J.W."/>
        </authorList>
    </citation>
    <scope>NUCLEOTIDE SEQUENCE</scope>
    <source>
        <strain evidence="11">SI075_bin30</strain>
    </source>
</reference>
<keyword evidence="8 9" id="KW-0472">Membrane</keyword>
<comment type="subcellular location">
    <subcellularLocation>
        <location evidence="1">Cell membrane</location>
        <topology evidence="1">Multi-pass membrane protein</topology>
    </subcellularLocation>
</comment>
<feature type="transmembrane region" description="Helical" evidence="9">
    <location>
        <begin position="164"/>
        <end position="189"/>
    </location>
</feature>
<dbReference type="GO" id="GO:1902600">
    <property type="term" value="P:proton transmembrane transport"/>
    <property type="evidence" value="ECO:0007669"/>
    <property type="project" value="InterPro"/>
</dbReference>
<feature type="transmembrane region" description="Helical" evidence="9">
    <location>
        <begin position="232"/>
        <end position="249"/>
    </location>
</feature>
<feature type="transmembrane region" description="Helical" evidence="9">
    <location>
        <begin position="357"/>
        <end position="376"/>
    </location>
</feature>
<dbReference type="Proteomes" id="UP000722459">
    <property type="component" value="Unassembled WGS sequence"/>
</dbReference>
<feature type="transmembrane region" description="Helical" evidence="9">
    <location>
        <begin position="293"/>
        <end position="311"/>
    </location>
</feature>
<dbReference type="PANTHER" id="PTHR32507">
    <property type="entry name" value="NA(+)/H(+) ANTIPORTER 1"/>
    <property type="match status" value="1"/>
</dbReference>
<accession>A0A8T5GE83</accession>
<feature type="transmembrane region" description="Helical" evidence="9">
    <location>
        <begin position="62"/>
        <end position="82"/>
    </location>
</feature>
<evidence type="ECO:0000256" key="8">
    <source>
        <dbReference type="ARBA" id="ARBA00023136"/>
    </source>
</evidence>
<dbReference type="PANTHER" id="PTHR32507:SF0">
    <property type="entry name" value="NA(+)_H(+) ANTIPORTER 2-RELATED"/>
    <property type="match status" value="1"/>
</dbReference>
<dbReference type="EMBL" id="JABJNZ010000011">
    <property type="protein sequence ID" value="MBT4869997.1"/>
    <property type="molecule type" value="Genomic_DNA"/>
</dbReference>
<protein>
    <recommendedName>
        <fullName evidence="10">Cation/H+ exchanger transmembrane domain-containing protein</fullName>
    </recommendedName>
</protein>
<evidence type="ECO:0000256" key="2">
    <source>
        <dbReference type="ARBA" id="ARBA00022448"/>
    </source>
</evidence>
<name>A0A8T5GE83_9ARCH</name>
<dbReference type="AlphaFoldDB" id="A0A8T5GE83"/>
<evidence type="ECO:0000256" key="7">
    <source>
        <dbReference type="ARBA" id="ARBA00023065"/>
    </source>
</evidence>
<evidence type="ECO:0000256" key="5">
    <source>
        <dbReference type="ARBA" id="ARBA00022692"/>
    </source>
</evidence>
<evidence type="ECO:0000256" key="4">
    <source>
        <dbReference type="ARBA" id="ARBA00022475"/>
    </source>
</evidence>
<dbReference type="GO" id="GO:0015297">
    <property type="term" value="F:antiporter activity"/>
    <property type="evidence" value="ECO:0007669"/>
    <property type="project" value="UniProtKB-KW"/>
</dbReference>
<keyword evidence="5 9" id="KW-0812">Transmembrane</keyword>
<feature type="transmembrane region" description="Helical" evidence="9">
    <location>
        <begin position="388"/>
        <end position="412"/>
    </location>
</feature>
<keyword evidence="4" id="KW-1003">Cell membrane</keyword>
<evidence type="ECO:0000313" key="11">
    <source>
        <dbReference type="EMBL" id="MBT4869997.1"/>
    </source>
</evidence>
<feature type="transmembrane region" description="Helical" evidence="9">
    <location>
        <begin position="6"/>
        <end position="25"/>
    </location>
</feature>
<dbReference type="InterPro" id="IPR038770">
    <property type="entry name" value="Na+/solute_symporter_sf"/>
</dbReference>
<evidence type="ECO:0000256" key="9">
    <source>
        <dbReference type="SAM" id="Phobius"/>
    </source>
</evidence>